<evidence type="ECO:0000259" key="2">
    <source>
        <dbReference type="SMART" id="SM00181"/>
    </source>
</evidence>
<keyword evidence="5" id="KW-1185">Reference proteome</keyword>
<dbReference type="AlphaFoldDB" id="A0A1P6BW57"/>
<sequence length="611" mass="66077">MLLLFAIISICWITNHFEATEMTTKMVNPGVDCDITWDTGLMESPDGNSDLFMLYTPIGFGTLGVWKLESCLPGYSFQISEKRCIPERLTLQTNVFLNNNCANDEECIDGTVCDPNNMRCSCPVGMTANLNTLSCIPTSSLLKSLQQKDYNVYSSSKSEPVMTTGKDILSNAFHVQMPPGSSCSNNEICGGGSFCSLPMKLCLCPDDMEDFESQCRIPGRPAALTVGPGELCNKNQVCSRGSVCHPIIPVCICPENTVLQENSCFPVGINNQTKNIWRKSETISTKMIHKFPAIPKFDGEGQAAVGFPCRANIDCITGAFCKGTTNPATCQCLSTHVNINNFCEKVIHPGQSGCHHDIQCSVTYSASKCSAGQCICPNGFIAIGQTCKPGVCMTDGDCKGGSKCQDGWCICPEASMKVVDGNCKKIYSDSLLTTMQNNSTAINTLISDNKMMTSQINLSASNIAPSAIKIPETIEKLSTFELLIDPLTLSTTSLQYVGDMLPAAGVNQWKRTGTTTSITSGTTSAISIPNRPPGQPRITGPPLSRPRLQTITVPTYKIRPGNGICPVPDSVVRDESTNYLIVCNGEKPFCPPNSYCYVTGYANQEYNCCRS</sequence>
<evidence type="ECO:0000256" key="1">
    <source>
        <dbReference type="SAM" id="SignalP"/>
    </source>
</evidence>
<reference evidence="3 5" key="1">
    <citation type="journal article" date="2007" name="Science">
        <title>Draft genome of the filarial nematode parasite Brugia malayi.</title>
        <authorList>
            <person name="Ghedin E."/>
            <person name="Wang S."/>
            <person name="Spiro D."/>
            <person name="Caler E."/>
            <person name="Zhao Q."/>
            <person name="Crabtree J."/>
            <person name="Allen J.E."/>
            <person name="Delcher A.L."/>
            <person name="Guiliano D.B."/>
            <person name="Miranda-Saavedra D."/>
            <person name="Angiuoli S.V."/>
            <person name="Creasy T."/>
            <person name="Amedeo P."/>
            <person name="Haas B."/>
            <person name="El-Sayed N.M."/>
            <person name="Wortman J.R."/>
            <person name="Feldblyum T."/>
            <person name="Tallon L."/>
            <person name="Schatz M."/>
            <person name="Shumway M."/>
            <person name="Koo H."/>
            <person name="Salzberg S.L."/>
            <person name="Schobel S."/>
            <person name="Pertea M."/>
            <person name="Pop M."/>
            <person name="White O."/>
            <person name="Barton G.J."/>
            <person name="Carlow C.K."/>
            <person name="Crawford M.J."/>
            <person name="Daub J."/>
            <person name="Dimmic M.W."/>
            <person name="Estes C.F."/>
            <person name="Foster J.M."/>
            <person name="Ganatra M."/>
            <person name="Gregory W.F."/>
            <person name="Johnson N.M."/>
            <person name="Jin J."/>
            <person name="Komuniecki R."/>
            <person name="Korf I."/>
            <person name="Kumar S."/>
            <person name="Laney S."/>
            <person name="Li B.W."/>
            <person name="Li W."/>
            <person name="Lindblom T.H."/>
            <person name="Lustigman S."/>
            <person name="Ma D."/>
            <person name="Maina C.V."/>
            <person name="Martin D.M."/>
            <person name="McCarter J.P."/>
            <person name="McReynolds L."/>
            <person name="Mitreva M."/>
            <person name="Nutman T.B."/>
            <person name="Parkinson J."/>
            <person name="Peregrin-Alvarez J.M."/>
            <person name="Poole C."/>
            <person name="Ren Q."/>
            <person name="Saunders L."/>
            <person name="Sluder A.E."/>
            <person name="Smith K."/>
            <person name="Stanke M."/>
            <person name="Unnasch T.R."/>
            <person name="Ware J."/>
            <person name="Wei A.D."/>
            <person name="Weil G."/>
            <person name="Williams D.J."/>
            <person name="Zhang Y."/>
            <person name="Williams S.A."/>
            <person name="Fraser-Liggett C."/>
            <person name="Slatko B."/>
            <person name="Blaxter M.L."/>
            <person name="Scott A.L."/>
        </authorList>
    </citation>
    <scope>NUCLEOTIDE SEQUENCE</scope>
    <source>
        <strain evidence="3 5">FR3</strain>
    </source>
</reference>
<dbReference type="Pfam" id="PF01683">
    <property type="entry name" value="EB"/>
    <property type="match status" value="2"/>
</dbReference>
<dbReference type="RefSeq" id="XP_042931170.1">
    <property type="nucleotide sequence ID" value="XM_043075236.1"/>
</dbReference>
<dbReference type="OMA" id="VWKLESC"/>
<feature type="domain" description="EGF-like" evidence="2">
    <location>
        <begin position="391"/>
        <end position="424"/>
    </location>
</feature>
<dbReference type="WBParaSite" id="Bm2943a.1">
    <property type="protein sequence ID" value="Bm2943a.1"/>
    <property type="gene ID" value="WBGene00223204"/>
</dbReference>
<feature type="domain" description="EGF-like" evidence="2">
    <location>
        <begin position="353"/>
        <end position="388"/>
    </location>
</feature>
<name>A0A1P6BW57_BRUMA</name>
<evidence type="ECO:0000313" key="5">
    <source>
        <dbReference type="Proteomes" id="UP000006672"/>
    </source>
</evidence>
<feature type="domain" description="EGF-like" evidence="2">
    <location>
        <begin position="231"/>
        <end position="265"/>
    </location>
</feature>
<accession>A0A4E9EYS1</accession>
<gene>
    <name evidence="3 6" type="primary">Bm2943</name>
    <name evidence="4" type="ORF">BM_BM2943</name>
    <name evidence="3" type="ORF">BM_Bm2943</name>
</gene>
<dbReference type="PANTHER" id="PTHR45985">
    <property type="match status" value="1"/>
</dbReference>
<dbReference type="KEGG" id="bmy:BM_BM2943"/>
<dbReference type="Proteomes" id="UP000006672">
    <property type="component" value="Unassembled WGS sequence"/>
</dbReference>
<dbReference type="PANTHER" id="PTHR45985:SF11">
    <property type="entry name" value="EGF-LIKE DOMAIN-CONTAINING PROTEIN"/>
    <property type="match status" value="1"/>
</dbReference>
<reference evidence="4" key="3">
    <citation type="submission" date="2019-04" db="EMBL/GenBank/DDBJ databases">
        <authorList>
            <person name="Howe K."/>
            <person name="Paulini M."/>
            <person name="Williams G."/>
        </authorList>
    </citation>
    <scope>NUCLEOTIDE SEQUENCE [LARGE SCALE GENOMIC DNA]</scope>
    <source>
        <strain evidence="4">FR3</strain>
    </source>
</reference>
<dbReference type="GeneID" id="6101483"/>
<feature type="chain" id="PRO_5023885548" evidence="1">
    <location>
        <begin position="20"/>
        <end position="611"/>
    </location>
</feature>
<feature type="signal peptide" evidence="1">
    <location>
        <begin position="1"/>
        <end position="19"/>
    </location>
</feature>
<dbReference type="InterPro" id="IPR000742">
    <property type="entry name" value="EGF"/>
</dbReference>
<dbReference type="InterPro" id="IPR006149">
    <property type="entry name" value="EB_dom"/>
</dbReference>
<organism evidence="5 6">
    <name type="scientific">Brugia malayi</name>
    <name type="common">Filarial nematode worm</name>
    <dbReference type="NCBI Taxonomy" id="6279"/>
    <lineage>
        <taxon>Eukaryota</taxon>
        <taxon>Metazoa</taxon>
        <taxon>Ecdysozoa</taxon>
        <taxon>Nematoda</taxon>
        <taxon>Chromadorea</taxon>
        <taxon>Rhabditida</taxon>
        <taxon>Spirurina</taxon>
        <taxon>Spiruromorpha</taxon>
        <taxon>Filarioidea</taxon>
        <taxon>Onchocercidae</taxon>
        <taxon>Brugia</taxon>
    </lineage>
</organism>
<dbReference type="EMBL" id="LN856924">
    <property type="protein sequence ID" value="CDP94370.1"/>
    <property type="molecule type" value="Genomic_DNA"/>
</dbReference>
<dbReference type="OrthoDB" id="504708at2759"/>
<evidence type="ECO:0000313" key="4">
    <source>
        <dbReference type="EMBL" id="VIO88877.1"/>
    </source>
</evidence>
<feature type="domain" description="EGF-like" evidence="2">
    <location>
        <begin position="100"/>
        <end position="136"/>
    </location>
</feature>
<reference evidence="3" key="2">
    <citation type="submission" date="2012-12" db="EMBL/GenBank/DDBJ databases">
        <authorList>
            <consortium name="WormBase Consortium"/>
            <person name="Ghedin E."/>
            <person name="Paulini M."/>
        </authorList>
    </citation>
    <scope>NUCLEOTIDE SEQUENCE</scope>
    <source>
        <strain evidence="3">FR3</strain>
    </source>
</reference>
<reference evidence="6" key="4">
    <citation type="submission" date="2019-12" db="UniProtKB">
        <authorList>
            <consortium name="WormBaseParasite"/>
        </authorList>
    </citation>
    <scope>IDENTIFICATION</scope>
</reference>
<proteinExistence type="predicted"/>
<accession>A0A1P6BW57</accession>
<keyword evidence="1" id="KW-0732">Signal</keyword>
<dbReference type="InterPro" id="IPR052740">
    <property type="entry name" value="CE4"/>
</dbReference>
<dbReference type="EMBL" id="CAAKNF010000196">
    <property type="protein sequence ID" value="VIO88877.1"/>
    <property type="molecule type" value="Genomic_DNA"/>
</dbReference>
<feature type="domain" description="EGF-like" evidence="2">
    <location>
        <begin position="182"/>
        <end position="216"/>
    </location>
</feature>
<dbReference type="SMART" id="SM00181">
    <property type="entry name" value="EGF"/>
    <property type="match status" value="6"/>
</dbReference>
<protein>
    <submittedName>
        <fullName evidence="3 6">Bm2943, isoform d</fullName>
    </submittedName>
</protein>
<feature type="domain" description="EGF-like" evidence="2">
    <location>
        <begin position="308"/>
        <end position="344"/>
    </location>
</feature>
<evidence type="ECO:0000313" key="3">
    <source>
        <dbReference type="EMBL" id="CDP94370.1"/>
    </source>
</evidence>
<evidence type="ECO:0000313" key="6">
    <source>
        <dbReference type="WBParaSite" id="Bm2943a.1"/>
    </source>
</evidence>
<dbReference type="STRING" id="6279.A0A1P6BW57"/>
<dbReference type="CTD" id="6101483"/>